<comment type="similarity">
    <text evidence="1 2">Belongs to the anti-sigma-factor antagonist family.</text>
</comment>
<reference evidence="4 5" key="1">
    <citation type="submission" date="2019-05" db="EMBL/GenBank/DDBJ databases">
        <title>Draft genome sequence of Actinomadura sp. 14C53.</title>
        <authorList>
            <person name="Saricaoglu S."/>
            <person name="Isik K."/>
        </authorList>
    </citation>
    <scope>NUCLEOTIDE SEQUENCE [LARGE SCALE GENOMIC DNA]</scope>
    <source>
        <strain evidence="4 5">14C53</strain>
    </source>
</reference>
<sequence>MMPPSRRLGQGGQGRVDGRLGLYSKTLPGATLVSVEGELDGSAVEEFDTYITRVQQGPGDHLVVDLSEVAMLDSAAVRAIMRIQSYAVEHGGSVRLAGLQPFVRQVIRQTKLDERIPVHRDATAALRAALTGMPGGASNCSIRDMSV</sequence>
<evidence type="ECO:0000256" key="2">
    <source>
        <dbReference type="RuleBase" id="RU003749"/>
    </source>
</evidence>
<dbReference type="InterPro" id="IPR003658">
    <property type="entry name" value="Anti-sigma_ant"/>
</dbReference>
<dbReference type="SUPFAM" id="SSF52091">
    <property type="entry name" value="SpoIIaa-like"/>
    <property type="match status" value="1"/>
</dbReference>
<dbReference type="EMBL" id="VCKW01000029">
    <property type="protein sequence ID" value="TMR04745.1"/>
    <property type="molecule type" value="Genomic_DNA"/>
</dbReference>
<accession>A0A5C4JIJ4</accession>
<feature type="domain" description="STAS" evidence="3">
    <location>
        <begin position="20"/>
        <end position="129"/>
    </location>
</feature>
<comment type="caution">
    <text evidence="4">The sequence shown here is derived from an EMBL/GenBank/DDBJ whole genome shotgun (WGS) entry which is preliminary data.</text>
</comment>
<dbReference type="AlphaFoldDB" id="A0A5C4JIJ4"/>
<keyword evidence="5" id="KW-1185">Reference proteome</keyword>
<dbReference type="InterPro" id="IPR036513">
    <property type="entry name" value="STAS_dom_sf"/>
</dbReference>
<gene>
    <name evidence="4" type="ORF">ETD83_08145</name>
</gene>
<dbReference type="GO" id="GO:0043856">
    <property type="term" value="F:anti-sigma factor antagonist activity"/>
    <property type="evidence" value="ECO:0007669"/>
    <property type="project" value="InterPro"/>
</dbReference>
<dbReference type="OrthoDB" id="3393696at2"/>
<dbReference type="PROSITE" id="PS50801">
    <property type="entry name" value="STAS"/>
    <property type="match status" value="1"/>
</dbReference>
<protein>
    <recommendedName>
        <fullName evidence="2">Anti-sigma factor antagonist</fullName>
    </recommendedName>
</protein>
<evidence type="ECO:0000313" key="4">
    <source>
        <dbReference type="EMBL" id="TMR04745.1"/>
    </source>
</evidence>
<dbReference type="CDD" id="cd07043">
    <property type="entry name" value="STAS_anti-anti-sigma_factors"/>
    <property type="match status" value="1"/>
</dbReference>
<dbReference type="Gene3D" id="3.30.750.24">
    <property type="entry name" value="STAS domain"/>
    <property type="match status" value="1"/>
</dbReference>
<dbReference type="Pfam" id="PF01740">
    <property type="entry name" value="STAS"/>
    <property type="match status" value="1"/>
</dbReference>
<evidence type="ECO:0000256" key="1">
    <source>
        <dbReference type="ARBA" id="ARBA00009013"/>
    </source>
</evidence>
<evidence type="ECO:0000259" key="3">
    <source>
        <dbReference type="PROSITE" id="PS50801"/>
    </source>
</evidence>
<name>A0A5C4JIJ4_9ACTN</name>
<organism evidence="4 5">
    <name type="scientific">Actinomadura soli</name>
    <dbReference type="NCBI Taxonomy" id="2508997"/>
    <lineage>
        <taxon>Bacteria</taxon>
        <taxon>Bacillati</taxon>
        <taxon>Actinomycetota</taxon>
        <taxon>Actinomycetes</taxon>
        <taxon>Streptosporangiales</taxon>
        <taxon>Thermomonosporaceae</taxon>
        <taxon>Actinomadura</taxon>
    </lineage>
</organism>
<dbReference type="InterPro" id="IPR002645">
    <property type="entry name" value="STAS_dom"/>
</dbReference>
<proteinExistence type="inferred from homology"/>
<evidence type="ECO:0000313" key="5">
    <source>
        <dbReference type="Proteomes" id="UP000309174"/>
    </source>
</evidence>
<dbReference type="PANTHER" id="PTHR33495">
    <property type="entry name" value="ANTI-SIGMA FACTOR ANTAGONIST TM_1081-RELATED-RELATED"/>
    <property type="match status" value="1"/>
</dbReference>
<dbReference type="NCBIfam" id="TIGR00377">
    <property type="entry name" value="ant_ant_sig"/>
    <property type="match status" value="1"/>
</dbReference>
<dbReference type="Proteomes" id="UP000309174">
    <property type="component" value="Unassembled WGS sequence"/>
</dbReference>
<dbReference type="PANTHER" id="PTHR33495:SF15">
    <property type="entry name" value="STAS DOMAIN-CONTAINING PROTEIN"/>
    <property type="match status" value="1"/>
</dbReference>